<dbReference type="HOGENOM" id="CLU_3186836_0_0_10"/>
<gene>
    <name evidence="1" type="ORF">PRABACTJOHN_03605</name>
</gene>
<name>B7BEX6_9BACT</name>
<dbReference type="STRING" id="537006.PRABACTJOHN_03605"/>
<reference evidence="1 2" key="2">
    <citation type="submission" date="2008-10" db="EMBL/GenBank/DDBJ databases">
        <authorList>
            <person name="Fulton L."/>
            <person name="Clifton S."/>
            <person name="Fulton B."/>
            <person name="Xu J."/>
            <person name="Minx P."/>
            <person name="Pepin K.H."/>
            <person name="Johnson M."/>
            <person name="Bhonagiri V."/>
            <person name="Nash W.E."/>
            <person name="Mardis E.R."/>
            <person name="Wilson R.K."/>
        </authorList>
    </citation>
    <scope>NUCLEOTIDE SEQUENCE [LARGE SCALE GENOMIC DNA]</scope>
    <source>
        <strain evidence="1 2">DSM 18315</strain>
    </source>
</reference>
<dbReference type="Proteomes" id="UP000005510">
    <property type="component" value="Unassembled WGS sequence"/>
</dbReference>
<dbReference type="AlphaFoldDB" id="B7BEX6"/>
<accession>B7BEX6</accession>
<evidence type="ECO:0000313" key="2">
    <source>
        <dbReference type="Proteomes" id="UP000005510"/>
    </source>
</evidence>
<reference evidence="1 2" key="1">
    <citation type="submission" date="2008-10" db="EMBL/GenBank/DDBJ databases">
        <title>Draft genome sequence of Parabacteroides johnsonii (DSM 18315).</title>
        <authorList>
            <person name="Sudarsanam P."/>
            <person name="Ley R."/>
            <person name="Guruge J."/>
            <person name="Turnbaugh P.J."/>
            <person name="Mahowald M."/>
            <person name="Liep D."/>
            <person name="Gordon J."/>
        </authorList>
    </citation>
    <scope>NUCLEOTIDE SEQUENCE [LARGE SCALE GENOMIC DNA]</scope>
    <source>
        <strain evidence="1 2">DSM 18315</strain>
    </source>
</reference>
<proteinExistence type="predicted"/>
<sequence length="46" mass="5715">MRNNRANPWQRFVQSGVHTGFETEETYYEIAKRRIREEMERRNEAK</sequence>
<organism evidence="1 2">
    <name type="scientific">Parabacteroides johnsonii DSM 18315</name>
    <dbReference type="NCBI Taxonomy" id="537006"/>
    <lineage>
        <taxon>Bacteria</taxon>
        <taxon>Pseudomonadati</taxon>
        <taxon>Bacteroidota</taxon>
        <taxon>Bacteroidia</taxon>
        <taxon>Bacteroidales</taxon>
        <taxon>Tannerellaceae</taxon>
        <taxon>Parabacteroides</taxon>
    </lineage>
</organism>
<comment type="caution">
    <text evidence="1">The sequence shown here is derived from an EMBL/GenBank/DDBJ whole genome shotgun (WGS) entry which is preliminary data.</text>
</comment>
<evidence type="ECO:0000313" key="1">
    <source>
        <dbReference type="EMBL" id="EEC95045.1"/>
    </source>
</evidence>
<dbReference type="EMBL" id="ABYH01000376">
    <property type="protein sequence ID" value="EEC95045.1"/>
    <property type="molecule type" value="Genomic_DNA"/>
</dbReference>
<protein>
    <submittedName>
        <fullName evidence="1">Uncharacterized protein</fullName>
    </submittedName>
</protein>